<sequence length="57" mass="6423">ALARELLREAARQRHDPRLGDTVRQLVVLPLARARREVHDASPAALHHVHHRRAAGV</sequence>
<name>A0A6J4HDQ9_9CHLR</name>
<proteinExistence type="predicted"/>
<dbReference type="AlphaFoldDB" id="A0A6J4HDQ9"/>
<organism evidence="1">
    <name type="scientific">uncultured Chloroflexota bacterium</name>
    <dbReference type="NCBI Taxonomy" id="166587"/>
    <lineage>
        <taxon>Bacteria</taxon>
        <taxon>Bacillati</taxon>
        <taxon>Chloroflexota</taxon>
        <taxon>environmental samples</taxon>
    </lineage>
</organism>
<feature type="non-terminal residue" evidence="1">
    <location>
        <position position="1"/>
    </location>
</feature>
<accession>A0A6J4HDQ9</accession>
<gene>
    <name evidence="1" type="ORF">AVDCRST_MAG77-449</name>
</gene>
<reference evidence="1" key="1">
    <citation type="submission" date="2020-02" db="EMBL/GenBank/DDBJ databases">
        <authorList>
            <person name="Meier V. D."/>
        </authorList>
    </citation>
    <scope>NUCLEOTIDE SEQUENCE</scope>
    <source>
        <strain evidence="1">AVDCRST_MAG77</strain>
    </source>
</reference>
<dbReference type="EMBL" id="CADCTC010000031">
    <property type="protein sequence ID" value="CAA9220738.1"/>
    <property type="molecule type" value="Genomic_DNA"/>
</dbReference>
<evidence type="ECO:0000313" key="1">
    <source>
        <dbReference type="EMBL" id="CAA9220738.1"/>
    </source>
</evidence>
<feature type="non-terminal residue" evidence="1">
    <location>
        <position position="57"/>
    </location>
</feature>
<protein>
    <submittedName>
        <fullName evidence="1">Uncharacterized protein</fullName>
    </submittedName>
</protein>